<reference evidence="1" key="1">
    <citation type="submission" date="2021-06" db="EMBL/GenBank/DDBJ databases">
        <authorList>
            <person name="Arsene-Ploetze F."/>
        </authorList>
    </citation>
    <scope>NUCLEOTIDE SEQUENCE</scope>
    <source>
        <strain evidence="1">SBRY1</strain>
    </source>
</reference>
<gene>
    <name evidence="1" type="ORF">SBRY_21114</name>
</gene>
<protein>
    <submittedName>
        <fullName evidence="1">Uncharacterized protein</fullName>
    </submittedName>
</protein>
<sequence length="46" mass="5290">MTLATKELPSPDTGQVHACQLVFRFNFRTVISLEERQRSWAAGLQR</sequence>
<keyword evidence="2" id="KW-1185">Reference proteome</keyword>
<dbReference type="AlphaFoldDB" id="A0A9W4EAH9"/>
<accession>A0A9W4EAH9</accession>
<evidence type="ECO:0000313" key="1">
    <source>
        <dbReference type="EMBL" id="CAG7634818.1"/>
    </source>
</evidence>
<dbReference type="EMBL" id="CAJVAX010000012">
    <property type="protein sequence ID" value="CAG7634818.1"/>
    <property type="molecule type" value="Genomic_DNA"/>
</dbReference>
<comment type="caution">
    <text evidence="1">The sequence shown here is derived from an EMBL/GenBank/DDBJ whole genome shotgun (WGS) entry which is preliminary data.</text>
</comment>
<name>A0A9W4EAH9_9ACTN</name>
<organism evidence="1 2">
    <name type="scientific">Actinacidiphila bryophytorum</name>
    <dbReference type="NCBI Taxonomy" id="1436133"/>
    <lineage>
        <taxon>Bacteria</taxon>
        <taxon>Bacillati</taxon>
        <taxon>Actinomycetota</taxon>
        <taxon>Actinomycetes</taxon>
        <taxon>Kitasatosporales</taxon>
        <taxon>Streptomycetaceae</taxon>
        <taxon>Actinacidiphila</taxon>
    </lineage>
</organism>
<proteinExistence type="predicted"/>
<evidence type="ECO:0000313" key="2">
    <source>
        <dbReference type="Proteomes" id="UP001153328"/>
    </source>
</evidence>
<dbReference type="Proteomes" id="UP001153328">
    <property type="component" value="Unassembled WGS sequence"/>
</dbReference>